<dbReference type="InterPro" id="IPR011050">
    <property type="entry name" value="Pectin_lyase_fold/virulence"/>
</dbReference>
<evidence type="ECO:0000313" key="2">
    <source>
        <dbReference type="EMBL" id="MBA4536963.1"/>
    </source>
</evidence>
<organism evidence="3 4">
    <name type="scientific">Bacillus aquiflavi</name>
    <dbReference type="NCBI Taxonomy" id="2672567"/>
    <lineage>
        <taxon>Bacteria</taxon>
        <taxon>Bacillati</taxon>
        <taxon>Bacillota</taxon>
        <taxon>Bacilli</taxon>
        <taxon>Bacillales</taxon>
        <taxon>Bacillaceae</taxon>
        <taxon>Bacillus</taxon>
    </lineage>
</organism>
<gene>
    <name evidence="3" type="ORF">G4D64_14375</name>
    <name evidence="2" type="ORF">H1Z61_07345</name>
</gene>
<reference evidence="2 5" key="2">
    <citation type="submission" date="2020-07" db="EMBL/GenBank/DDBJ databases">
        <authorList>
            <person name="Feng H."/>
        </authorList>
    </citation>
    <scope>NUCLEOTIDE SEQUENCE [LARGE SCALE GENOMIC DNA]</scope>
    <source>
        <strain evidence="2">S-12</strain>
        <strain evidence="5">s-12</strain>
    </source>
</reference>
<keyword evidence="4" id="KW-1185">Reference proteome</keyword>
<reference evidence="3 4" key="1">
    <citation type="submission" date="2020-02" db="EMBL/GenBank/DDBJ databases">
        <title>Bacillus aquiflavi sp. nov., isolated from yellow water of strong flavor Chinese baijiu in Yibin region of China.</title>
        <authorList>
            <person name="Xie J."/>
        </authorList>
    </citation>
    <scope>NUCLEOTIDE SEQUENCE [LARGE SCALE GENOMIC DNA]</scope>
    <source>
        <strain evidence="3 4">3H-10</strain>
    </source>
</reference>
<protein>
    <recommendedName>
        <fullName evidence="1">Rhamnogalacturonase A/B/Epimerase-like pectate lyase domain-containing protein</fullName>
    </recommendedName>
</protein>
<dbReference type="EMBL" id="JACEIO010000013">
    <property type="protein sequence ID" value="MBA4536963.1"/>
    <property type="molecule type" value="Genomic_DNA"/>
</dbReference>
<feature type="domain" description="Rhamnogalacturonase A/B/Epimerase-like pectate lyase" evidence="1">
    <location>
        <begin position="3"/>
        <end position="62"/>
    </location>
</feature>
<evidence type="ECO:0000313" key="5">
    <source>
        <dbReference type="Proteomes" id="UP000570010"/>
    </source>
</evidence>
<dbReference type="InterPro" id="IPR024535">
    <property type="entry name" value="RHGA/B-epi-like_pectate_lyase"/>
</dbReference>
<evidence type="ECO:0000313" key="4">
    <source>
        <dbReference type="Proteomes" id="UP000472971"/>
    </source>
</evidence>
<comment type="caution">
    <text evidence="3">The sequence shown here is derived from an EMBL/GenBank/DDBJ whole genome shotgun (WGS) entry which is preliminary data.</text>
</comment>
<dbReference type="InterPro" id="IPR012334">
    <property type="entry name" value="Pectin_lyas_fold"/>
</dbReference>
<dbReference type="SUPFAM" id="SSF51126">
    <property type="entry name" value="Pectin lyase-like"/>
    <property type="match status" value="1"/>
</dbReference>
<dbReference type="RefSeq" id="WP_163243060.1">
    <property type="nucleotide sequence ID" value="NZ_CP082780.1"/>
</dbReference>
<name>A0A6B3VX43_9BACI</name>
<evidence type="ECO:0000313" key="3">
    <source>
        <dbReference type="EMBL" id="NEY82659.1"/>
    </source>
</evidence>
<proteinExistence type="predicted"/>
<dbReference type="Pfam" id="PF12708">
    <property type="entry name" value="Pect-lyase_RHGA_epim"/>
    <property type="match status" value="1"/>
</dbReference>
<accession>A0A6B3VX43</accession>
<dbReference type="Proteomes" id="UP000472971">
    <property type="component" value="Unassembled WGS sequence"/>
</dbReference>
<evidence type="ECO:0000259" key="1">
    <source>
        <dbReference type="Pfam" id="PF12708"/>
    </source>
</evidence>
<sequence length="385" mass="42970">MLSVKDFGAKGDGITDDTYAIQQALNQRKSVYLPAGDYRISDTLVVPTGTRMYGDGVYATKIVQWRDGVPIIRVSGSHYSIERLYLLFLNQQNESTSGGVGIELGDAQTSAGAFEGMVQYVNIEKSFRGVAIPTWAGQPFAFQNTFRHIRVLDHWDYGFHLGGRLNIGLTTNTFINCYVLAQSDQPNPNSKGFYLAMHDDFALINCAVDHVAQEALKIEQCKGGSVIDFHAEECRVRQNYKQVVHVHNSNVWFSNLQVIYTIIENISTEAYLVFVSGESHVHIQNYVDRDEKILNSNQVFSIVKDKESVLTVEKKKSNLPPYFQGKYLSEHKLYESSNIPTEGNWKKGEIVLNTNPASGGYVGWVCTQAGTAGSAKFHPFGKLES</sequence>
<dbReference type="Proteomes" id="UP000570010">
    <property type="component" value="Unassembled WGS sequence"/>
</dbReference>
<dbReference type="Gene3D" id="2.160.20.10">
    <property type="entry name" value="Single-stranded right-handed beta-helix, Pectin lyase-like"/>
    <property type="match status" value="1"/>
</dbReference>
<dbReference type="EMBL" id="JAAIWN010000041">
    <property type="protein sequence ID" value="NEY82659.1"/>
    <property type="molecule type" value="Genomic_DNA"/>
</dbReference>
<dbReference type="AlphaFoldDB" id="A0A6B3VX43"/>